<feature type="chain" id="PRO_5047075364" evidence="2">
    <location>
        <begin position="20"/>
        <end position="242"/>
    </location>
</feature>
<keyword evidence="1" id="KW-0812">Transmembrane</keyword>
<evidence type="ECO:0000256" key="2">
    <source>
        <dbReference type="SAM" id="SignalP"/>
    </source>
</evidence>
<evidence type="ECO:0000313" key="3">
    <source>
        <dbReference type="EMBL" id="TPR53696.1"/>
    </source>
</evidence>
<keyword evidence="4" id="KW-1185">Reference proteome</keyword>
<keyword evidence="1" id="KW-1133">Transmembrane helix</keyword>
<protein>
    <submittedName>
        <fullName evidence="3">Uncharacterized protein</fullName>
    </submittedName>
</protein>
<feature type="transmembrane region" description="Helical" evidence="1">
    <location>
        <begin position="203"/>
        <end position="225"/>
    </location>
</feature>
<proteinExistence type="predicted"/>
<comment type="caution">
    <text evidence="3">The sequence shown here is derived from an EMBL/GenBank/DDBJ whole genome shotgun (WGS) entry which is preliminary data.</text>
</comment>
<reference evidence="3" key="1">
    <citation type="submission" date="2019-06" db="EMBL/GenBank/DDBJ databases">
        <title>Mycoplasma neophronis type strain whole genome sequence.</title>
        <authorList>
            <person name="Spergser J."/>
        </authorList>
    </citation>
    <scope>NUCLEOTIDE SEQUENCE [LARGE SCALE GENOMIC DNA]</scope>
    <source>
        <strain evidence="3">DSM 24097</strain>
    </source>
</reference>
<accession>A0ABY2YZL4</accession>
<dbReference type="RefSeq" id="WP_140914921.1">
    <property type="nucleotide sequence ID" value="NZ_VHHP01000005.1"/>
</dbReference>
<gene>
    <name evidence="3" type="ORF">FJR74_02225</name>
</gene>
<feature type="signal peptide" evidence="2">
    <location>
        <begin position="1"/>
        <end position="19"/>
    </location>
</feature>
<keyword evidence="1" id="KW-0472">Membrane</keyword>
<sequence length="242" mass="28258">MKFKLKRFLTLGIPLAATATLAPIAAVSCQNINGNVPIPEANKEKYEKVLALTSKISFADLNNEYFPKKLKQWTLNEYYEKYAQKWHFSDPDEFEEAKKIDILDVMNTEGPLFKKLQEKGLLDFFNENFNIKLRTATNSYSILFIVYVMPKYQAEKMANMTQKSEYFDFKFYQYTDFYLDISQFKFINVEEKKPSKAVTVTKWIGYVVPPAILLGVAIYIIVKAIQYKKRNAKLKPKNKNKE</sequence>
<dbReference type="PROSITE" id="PS51257">
    <property type="entry name" value="PROKAR_LIPOPROTEIN"/>
    <property type="match status" value="1"/>
</dbReference>
<keyword evidence="2" id="KW-0732">Signal</keyword>
<organism evidence="3 4">
    <name type="scientific">Metamycoplasma neophronis</name>
    <dbReference type="NCBI Taxonomy" id="872983"/>
    <lineage>
        <taxon>Bacteria</taxon>
        <taxon>Bacillati</taxon>
        <taxon>Mycoplasmatota</taxon>
        <taxon>Mycoplasmoidales</taxon>
        <taxon>Metamycoplasmataceae</taxon>
        <taxon>Metamycoplasma</taxon>
    </lineage>
</organism>
<name>A0ABY2YZL4_9BACT</name>
<dbReference type="Proteomes" id="UP000316851">
    <property type="component" value="Unassembled WGS sequence"/>
</dbReference>
<evidence type="ECO:0000256" key="1">
    <source>
        <dbReference type="SAM" id="Phobius"/>
    </source>
</evidence>
<dbReference type="EMBL" id="VHHP01000005">
    <property type="protein sequence ID" value="TPR53696.1"/>
    <property type="molecule type" value="Genomic_DNA"/>
</dbReference>
<evidence type="ECO:0000313" key="4">
    <source>
        <dbReference type="Proteomes" id="UP000316851"/>
    </source>
</evidence>